<dbReference type="Proteomes" id="UP000515153">
    <property type="component" value="Chromosome VII"/>
</dbReference>
<organism evidence="1 2">
    <name type="scientific">Pyricularia grisea</name>
    <name type="common">Crabgrass-specific blast fungus</name>
    <name type="synonym">Magnaporthe grisea</name>
    <dbReference type="NCBI Taxonomy" id="148305"/>
    <lineage>
        <taxon>Eukaryota</taxon>
        <taxon>Fungi</taxon>
        <taxon>Dikarya</taxon>
        <taxon>Ascomycota</taxon>
        <taxon>Pezizomycotina</taxon>
        <taxon>Sordariomycetes</taxon>
        <taxon>Sordariomycetidae</taxon>
        <taxon>Magnaporthales</taxon>
        <taxon>Pyriculariaceae</taxon>
        <taxon>Pyricularia</taxon>
    </lineage>
</organism>
<keyword evidence="1" id="KW-1185">Reference proteome</keyword>
<protein>
    <submittedName>
        <fullName evidence="2">Uncharacterized protein</fullName>
    </submittedName>
</protein>
<gene>
    <name evidence="2" type="ORF">PgNI_10205</name>
</gene>
<evidence type="ECO:0000313" key="2">
    <source>
        <dbReference type="RefSeq" id="XP_030979620.1"/>
    </source>
</evidence>
<dbReference type="RefSeq" id="XP_030979620.1">
    <property type="nucleotide sequence ID" value="XM_031130179.1"/>
</dbReference>
<name>A0A6P8AXH9_PYRGI</name>
<evidence type="ECO:0000313" key="1">
    <source>
        <dbReference type="Proteomes" id="UP000515153"/>
    </source>
</evidence>
<sequence length="88" mass="9845">MKWPLGDPIHSDDERKFRHGHNAALPYDELTTDPERPVAAFITVPWPEDVQVVALEDALDYVFRGVGAQKDEAAGVRTRHGREPGRLG</sequence>
<dbReference type="GeneID" id="41965087"/>
<reference evidence="1 2" key="1">
    <citation type="journal article" date="2019" name="Mol. Biol. Evol.">
        <title>Blast fungal genomes show frequent chromosomal changes, gene gains and losses, and effector gene turnover.</title>
        <authorList>
            <person name="Gomez Luciano L.B."/>
            <person name="Jason Tsai I."/>
            <person name="Chuma I."/>
            <person name="Tosa Y."/>
            <person name="Chen Y.H."/>
            <person name="Li J.Y."/>
            <person name="Li M.Y."/>
            <person name="Jade Lu M.Y."/>
            <person name="Nakayashiki H."/>
            <person name="Li W.H."/>
        </authorList>
    </citation>
    <scope>NUCLEOTIDE SEQUENCE [LARGE SCALE GENOMIC DNA]</scope>
    <source>
        <strain evidence="1 2">NI907</strain>
    </source>
</reference>
<dbReference type="KEGG" id="pgri:PgNI_10205"/>
<dbReference type="AlphaFoldDB" id="A0A6P8AXH9"/>
<reference evidence="2" key="3">
    <citation type="submission" date="2025-08" db="UniProtKB">
        <authorList>
            <consortium name="RefSeq"/>
        </authorList>
    </citation>
    <scope>IDENTIFICATION</scope>
    <source>
        <strain evidence="2">NI907</strain>
    </source>
</reference>
<proteinExistence type="predicted"/>
<accession>A0A6P8AXH9</accession>
<reference evidence="2" key="2">
    <citation type="submission" date="2019-10" db="EMBL/GenBank/DDBJ databases">
        <authorList>
            <consortium name="NCBI Genome Project"/>
        </authorList>
    </citation>
    <scope>NUCLEOTIDE SEQUENCE</scope>
    <source>
        <strain evidence="2">NI907</strain>
    </source>
</reference>